<evidence type="ECO:0000313" key="4">
    <source>
        <dbReference type="EMBL" id="RKD76514.1"/>
    </source>
</evidence>
<evidence type="ECO:0000256" key="2">
    <source>
        <dbReference type="SAM" id="Coils"/>
    </source>
</evidence>
<reference evidence="4 5" key="1">
    <citation type="submission" date="2018-09" db="EMBL/GenBank/DDBJ databases">
        <title>Genomic Encyclopedia of Archaeal and Bacterial Type Strains, Phase II (KMG-II): from individual species to whole genera.</title>
        <authorList>
            <person name="Goeker M."/>
        </authorList>
    </citation>
    <scope>NUCLEOTIDE SEQUENCE [LARGE SCALE GENOMIC DNA]</scope>
    <source>
        <strain evidence="4 5">DSM 17008</strain>
    </source>
</reference>
<dbReference type="GO" id="GO:0044780">
    <property type="term" value="P:bacterial-type flagellum assembly"/>
    <property type="evidence" value="ECO:0007669"/>
    <property type="project" value="InterPro"/>
</dbReference>
<dbReference type="OrthoDB" id="2381500at2"/>
<protein>
    <submittedName>
        <fullName evidence="4">FlgN protein</fullName>
    </submittedName>
</protein>
<dbReference type="InterPro" id="IPR036679">
    <property type="entry name" value="FlgN-like_sf"/>
</dbReference>
<accession>A0A419V8T1</accession>
<keyword evidence="1" id="KW-1005">Bacterial flagellum biogenesis</keyword>
<sequence length="160" mass="18237">MAVKELVDHMKELAGLHEQLHELSLEKTELLKNNEAKQLQELVKKEALCIREVETAETARAAEAEAVAGEYAADEVTIRSLLRVLPEGVQSELRQLQARLGETIQKLQQQQELNRVLLADSLYFLQKNMEWMRPAADQSRYTPPGQKNQTQAYSFFDSKA</sequence>
<organism evidence="4 5">
    <name type="scientific">Sinobaca qinghaiensis</name>
    <dbReference type="NCBI Taxonomy" id="342944"/>
    <lineage>
        <taxon>Bacteria</taxon>
        <taxon>Bacillati</taxon>
        <taxon>Bacillota</taxon>
        <taxon>Bacilli</taxon>
        <taxon>Bacillales</taxon>
        <taxon>Sporolactobacillaceae</taxon>
        <taxon>Sinobaca</taxon>
    </lineage>
</organism>
<keyword evidence="2" id="KW-0175">Coiled coil</keyword>
<evidence type="ECO:0000256" key="1">
    <source>
        <dbReference type="ARBA" id="ARBA00022795"/>
    </source>
</evidence>
<dbReference type="AlphaFoldDB" id="A0A419V8T1"/>
<proteinExistence type="predicted"/>
<feature type="compositionally biased region" description="Polar residues" evidence="3">
    <location>
        <begin position="139"/>
        <end position="153"/>
    </location>
</feature>
<dbReference type="Pfam" id="PF05130">
    <property type="entry name" value="FlgN"/>
    <property type="match status" value="1"/>
</dbReference>
<dbReference type="Gene3D" id="1.20.58.300">
    <property type="entry name" value="FlgN-like"/>
    <property type="match status" value="1"/>
</dbReference>
<feature type="coiled-coil region" evidence="2">
    <location>
        <begin position="6"/>
        <end position="45"/>
    </location>
</feature>
<evidence type="ECO:0000256" key="3">
    <source>
        <dbReference type="SAM" id="MobiDB-lite"/>
    </source>
</evidence>
<feature type="region of interest" description="Disordered" evidence="3">
    <location>
        <begin position="136"/>
        <end position="160"/>
    </location>
</feature>
<dbReference type="Proteomes" id="UP000285120">
    <property type="component" value="Unassembled WGS sequence"/>
</dbReference>
<gene>
    <name evidence="4" type="ORF">ATL39_0733</name>
</gene>
<dbReference type="InterPro" id="IPR007809">
    <property type="entry name" value="FlgN-like"/>
</dbReference>
<keyword evidence="5" id="KW-1185">Reference proteome</keyword>
<dbReference type="SUPFAM" id="SSF140566">
    <property type="entry name" value="FlgN-like"/>
    <property type="match status" value="1"/>
</dbReference>
<name>A0A419V8T1_9BACL</name>
<dbReference type="EMBL" id="RAPK01000006">
    <property type="protein sequence ID" value="RKD76514.1"/>
    <property type="molecule type" value="Genomic_DNA"/>
</dbReference>
<comment type="caution">
    <text evidence="4">The sequence shown here is derived from an EMBL/GenBank/DDBJ whole genome shotgun (WGS) entry which is preliminary data.</text>
</comment>
<dbReference type="RefSeq" id="WP_120191909.1">
    <property type="nucleotide sequence ID" value="NZ_RAPK01000006.1"/>
</dbReference>
<evidence type="ECO:0000313" key="5">
    <source>
        <dbReference type="Proteomes" id="UP000285120"/>
    </source>
</evidence>